<dbReference type="Gene3D" id="3.80.10.10">
    <property type="entry name" value="Ribonuclease Inhibitor"/>
    <property type="match status" value="1"/>
</dbReference>
<evidence type="ECO:0000256" key="1">
    <source>
        <dbReference type="SAM" id="MobiDB-lite"/>
    </source>
</evidence>
<feature type="region of interest" description="Disordered" evidence="1">
    <location>
        <begin position="253"/>
        <end position="278"/>
    </location>
</feature>
<proteinExistence type="predicted"/>
<dbReference type="Proteomes" id="UP001161247">
    <property type="component" value="Chromosome 2"/>
</dbReference>
<dbReference type="SUPFAM" id="SSF52047">
    <property type="entry name" value="RNI-like"/>
    <property type="match status" value="1"/>
</dbReference>
<dbReference type="EMBL" id="OX459119">
    <property type="protein sequence ID" value="CAI9095721.1"/>
    <property type="molecule type" value="Genomic_DNA"/>
</dbReference>
<evidence type="ECO:0000313" key="2">
    <source>
        <dbReference type="EMBL" id="CAI9095721.1"/>
    </source>
</evidence>
<gene>
    <name evidence="2" type="ORF">OLC1_LOCUS6631</name>
</gene>
<sequence>MVLFCYLRGNSFPPTYTIADSTVGVDLGTGLAISKCFVIRPLTVLELRGQKLELRLLDIAQSKGNMMRIGDDNEAHAIAKNHAWIVHLCLFGNKMINLGLLAVLDGCTDLESLDIQKCLGINLGIDLHKRSCQQLKSLRIPNDTPLEDHYDEDLNDTDSRDGYPKSISWKGDVELPLPLPTGFGGQQCSIVFGDLAEKTLQLHPAEVKKFNSQVLSDREKRAIYDEYGEEGLKGQVPSPGRCIYDRLTIRNADTPNGTANLMDPTPTPEKRQKSHQKMTIRTDARNMVKTTQLC</sequence>
<keyword evidence="3" id="KW-1185">Reference proteome</keyword>
<dbReference type="InterPro" id="IPR032675">
    <property type="entry name" value="LRR_dom_sf"/>
</dbReference>
<protein>
    <submittedName>
        <fullName evidence="2">OLC1v1031717C1</fullName>
    </submittedName>
</protein>
<name>A0AAV1CJZ5_OLDCO</name>
<organism evidence="2 3">
    <name type="scientific">Oldenlandia corymbosa var. corymbosa</name>
    <dbReference type="NCBI Taxonomy" id="529605"/>
    <lineage>
        <taxon>Eukaryota</taxon>
        <taxon>Viridiplantae</taxon>
        <taxon>Streptophyta</taxon>
        <taxon>Embryophyta</taxon>
        <taxon>Tracheophyta</taxon>
        <taxon>Spermatophyta</taxon>
        <taxon>Magnoliopsida</taxon>
        <taxon>eudicotyledons</taxon>
        <taxon>Gunneridae</taxon>
        <taxon>Pentapetalae</taxon>
        <taxon>asterids</taxon>
        <taxon>lamiids</taxon>
        <taxon>Gentianales</taxon>
        <taxon>Rubiaceae</taxon>
        <taxon>Rubioideae</taxon>
        <taxon>Spermacoceae</taxon>
        <taxon>Hedyotis-Oldenlandia complex</taxon>
        <taxon>Oldenlandia</taxon>
    </lineage>
</organism>
<accession>A0AAV1CJZ5</accession>
<reference evidence="2" key="1">
    <citation type="submission" date="2023-03" db="EMBL/GenBank/DDBJ databases">
        <authorList>
            <person name="Julca I."/>
        </authorList>
    </citation>
    <scope>NUCLEOTIDE SEQUENCE</scope>
</reference>
<evidence type="ECO:0000313" key="3">
    <source>
        <dbReference type="Proteomes" id="UP001161247"/>
    </source>
</evidence>
<dbReference type="AlphaFoldDB" id="A0AAV1CJZ5"/>